<dbReference type="SUPFAM" id="SSF47240">
    <property type="entry name" value="Ferritin-like"/>
    <property type="match status" value="1"/>
</dbReference>
<evidence type="ECO:0000313" key="6">
    <source>
        <dbReference type="Proteomes" id="UP001497512"/>
    </source>
</evidence>
<dbReference type="PANTHER" id="PTHR11431:SF75">
    <property type="entry name" value="FERRITIN"/>
    <property type="match status" value="1"/>
</dbReference>
<dbReference type="Gene3D" id="1.20.1260.10">
    <property type="match status" value="1"/>
</dbReference>
<evidence type="ECO:0000256" key="2">
    <source>
        <dbReference type="ARBA" id="ARBA00025111"/>
    </source>
</evidence>
<dbReference type="InterPro" id="IPR001519">
    <property type="entry name" value="Ferritin"/>
</dbReference>
<evidence type="ECO:0000256" key="1">
    <source>
        <dbReference type="ARBA" id="ARBA00007513"/>
    </source>
</evidence>
<reference evidence="5" key="1">
    <citation type="submission" date="2024-02" db="EMBL/GenBank/DDBJ databases">
        <authorList>
            <consortium name="ELIXIR-Norway"/>
            <consortium name="Elixir Norway"/>
        </authorList>
    </citation>
    <scope>NUCLEOTIDE SEQUENCE</scope>
</reference>
<sequence>MAQHLEKHLATCPCVEEMKKEVDYLCKIKPGDPEKPLGRPVSATAEIDEKMNNCITFHHWAAAVFTSSSAFFSRENVALPGVALYFKILAQCEINDAWMVIDFLSKRGAVVKFGPVAAPPSDWVKNQDFSEVLIAFIKSLAIFKAAAKKAAEEIGLACKMNDVQAIPFLNKCAFQLDEKIRCTSHYVSHLKQVETDMHAVKNFDRRLPFEIEELAFAAGTEAAIQTRLMIGSVLRAECRETKKFDDLMKDGYENLLARRTLNRVK</sequence>
<comment type="subunit">
    <text evidence="3">Oligomer of 24 subunits. There are two types of subunits: L (light) chain and H (heavy) chain. The major chain can be light or heavy, depending on the species and tissue type. The functional molecule forms a roughly spherical shell with a diameter of 12 nm and contains a central cavity into which the insoluble mineral iron core is deposited.</text>
</comment>
<dbReference type="InterPro" id="IPR009078">
    <property type="entry name" value="Ferritin-like_SF"/>
</dbReference>
<evidence type="ECO:0000313" key="5">
    <source>
        <dbReference type="EMBL" id="CAK9237836.1"/>
    </source>
</evidence>
<dbReference type="PANTHER" id="PTHR11431">
    <property type="entry name" value="FERRITIN"/>
    <property type="match status" value="1"/>
</dbReference>
<comment type="function">
    <text evidence="2">Stores iron in a soluble, non-toxic, readily available form. Important for iron homeostasis. Has ferroxidase activity. Iron is taken up in the ferrous form and deposited as ferric hydroxides after oxidation.</text>
</comment>
<dbReference type="InterPro" id="IPR008331">
    <property type="entry name" value="Ferritin_DPS_dom"/>
</dbReference>
<accession>A0ABP0V4X4</accession>
<evidence type="ECO:0000259" key="4">
    <source>
        <dbReference type="Pfam" id="PF00210"/>
    </source>
</evidence>
<evidence type="ECO:0000256" key="3">
    <source>
        <dbReference type="ARBA" id="ARBA00026060"/>
    </source>
</evidence>
<protein>
    <recommendedName>
        <fullName evidence="4">Ferritin/DPS domain-containing protein</fullName>
    </recommendedName>
</protein>
<comment type="similarity">
    <text evidence="1">Belongs to the ferritin family.</text>
</comment>
<dbReference type="EMBL" id="OZ019901">
    <property type="protein sequence ID" value="CAK9237836.1"/>
    <property type="molecule type" value="Genomic_DNA"/>
</dbReference>
<keyword evidence="6" id="KW-1185">Reference proteome</keyword>
<name>A0ABP0V4X4_9BRYO</name>
<organism evidence="5 6">
    <name type="scientific">Sphagnum troendelagicum</name>
    <dbReference type="NCBI Taxonomy" id="128251"/>
    <lineage>
        <taxon>Eukaryota</taxon>
        <taxon>Viridiplantae</taxon>
        <taxon>Streptophyta</taxon>
        <taxon>Embryophyta</taxon>
        <taxon>Bryophyta</taxon>
        <taxon>Sphagnophytina</taxon>
        <taxon>Sphagnopsida</taxon>
        <taxon>Sphagnales</taxon>
        <taxon>Sphagnaceae</taxon>
        <taxon>Sphagnum</taxon>
    </lineage>
</organism>
<proteinExistence type="inferred from homology"/>
<dbReference type="Proteomes" id="UP001497512">
    <property type="component" value="Chromosome 9"/>
</dbReference>
<feature type="domain" description="Ferritin/DPS" evidence="4">
    <location>
        <begin position="50"/>
        <end position="192"/>
    </location>
</feature>
<dbReference type="Pfam" id="PF00210">
    <property type="entry name" value="Ferritin"/>
    <property type="match status" value="1"/>
</dbReference>
<dbReference type="InterPro" id="IPR012347">
    <property type="entry name" value="Ferritin-like"/>
</dbReference>
<gene>
    <name evidence="5" type="ORF">CSSPTR1EN2_LOCUS23902</name>
</gene>